<sequence length="387" mass="45043">MEQLNILATKLRNCITNFFTQAEAVGVKGNIYLFLEGEELSFSISELQGTSDFEKPLKEKKLGGYYDQVRITLPEGGPGKSYNMFTDFFSDICADINIKDSTRKNYFRTLDTLKEYAPNAHLSDIDSSFVCGYELFLSSLKMKANTIIKHLKHLKKAFHQACRKGFIKHSVDELFSLCNVRPEKTFKESLTTKELVVLYQYLQNNFNTLENREREILAGFIFSCLTGLRYSDICKVEYSNIKRIRNKRWLFLTMKKTSQKVFVPIEQMFSGKALEVIRLFHRTRGKLFYMPSNAVCNRVIKRVYKKLFRSKKNISFHTGRHTAATLLLYHNTPLTTIKEILGHTNIRTTETYADINEATIYNSISKIKFKELEKVERRVARIFSDKF</sequence>
<dbReference type="InterPro" id="IPR011010">
    <property type="entry name" value="DNA_brk_join_enz"/>
</dbReference>
<proteinExistence type="inferred from homology"/>
<dbReference type="InterPro" id="IPR025269">
    <property type="entry name" value="SAM-like_dom"/>
</dbReference>
<evidence type="ECO:0000256" key="2">
    <source>
        <dbReference type="ARBA" id="ARBA00023125"/>
    </source>
</evidence>
<keyword evidence="2" id="KW-0238">DNA-binding</keyword>
<evidence type="ECO:0000256" key="3">
    <source>
        <dbReference type="ARBA" id="ARBA00023172"/>
    </source>
</evidence>
<dbReference type="HOGENOM" id="CLU_033139_2_3_10"/>
<dbReference type="AlphaFoldDB" id="R9H9Z6"/>
<name>R9H9Z6_BACT4</name>
<dbReference type="Gene3D" id="1.10.443.10">
    <property type="entry name" value="Intergrase catalytic core"/>
    <property type="match status" value="1"/>
</dbReference>
<dbReference type="EMBL" id="ASSM01000009">
    <property type="protein sequence ID" value="EOS00616.1"/>
    <property type="molecule type" value="Genomic_DNA"/>
</dbReference>
<dbReference type="InterPro" id="IPR013762">
    <property type="entry name" value="Integrase-like_cat_sf"/>
</dbReference>
<reference evidence="5 6" key="1">
    <citation type="submission" date="2013-04" db="EMBL/GenBank/DDBJ databases">
        <title>The Genome Sequence of Bacteroides thetaiotaomicron dnLKV9.</title>
        <authorList>
            <consortium name="The Broad Institute Genomics Platform"/>
            <consortium name="The Broad Institute Genome Sequencing Center for Infectious Disease"/>
            <person name="Earl A."/>
            <person name="Xavier R."/>
            <person name="Kuhn K."/>
            <person name="Stappenbeck T."/>
            <person name="Walker B."/>
            <person name="Young S."/>
            <person name="Zeng Q."/>
            <person name="Gargeya S."/>
            <person name="Fitzgerald M."/>
            <person name="Haas B."/>
            <person name="Abouelleil A."/>
            <person name="Allen A.W."/>
            <person name="Alvarado L."/>
            <person name="Arachchi H.M."/>
            <person name="Berlin A.M."/>
            <person name="Chapman S.B."/>
            <person name="Gainer-Dewar J."/>
            <person name="Goldberg J."/>
            <person name="Griggs A."/>
            <person name="Gujja S."/>
            <person name="Hansen M."/>
            <person name="Howarth C."/>
            <person name="Imamovic A."/>
            <person name="Ireland A."/>
            <person name="Larimer J."/>
            <person name="McCowan C."/>
            <person name="Murphy C."/>
            <person name="Pearson M."/>
            <person name="Poon T.W."/>
            <person name="Priest M."/>
            <person name="Roberts A."/>
            <person name="Saif S."/>
            <person name="Shea T."/>
            <person name="Sisk P."/>
            <person name="Sykes S."/>
            <person name="Wortman J."/>
            <person name="Nusbaum C."/>
            <person name="Birren B."/>
        </authorList>
    </citation>
    <scope>NUCLEOTIDE SEQUENCE [LARGE SCALE GENOMIC DNA]</scope>
    <source>
        <strain evidence="6">dnLKV9</strain>
    </source>
</reference>
<dbReference type="InterPro" id="IPR010998">
    <property type="entry name" value="Integrase_recombinase_N"/>
</dbReference>
<organism evidence="5 6">
    <name type="scientific">Bacteroides thetaiotaomicron dnLKV9</name>
    <dbReference type="NCBI Taxonomy" id="1235785"/>
    <lineage>
        <taxon>Bacteria</taxon>
        <taxon>Pseudomonadati</taxon>
        <taxon>Bacteroidota</taxon>
        <taxon>Bacteroidia</taxon>
        <taxon>Bacteroidales</taxon>
        <taxon>Bacteroidaceae</taxon>
        <taxon>Bacteroides</taxon>
    </lineage>
</organism>
<dbReference type="Gene3D" id="1.10.150.130">
    <property type="match status" value="1"/>
</dbReference>
<keyword evidence="3" id="KW-0233">DNA recombination</keyword>
<dbReference type="Proteomes" id="UP000014207">
    <property type="component" value="Unassembled WGS sequence"/>
</dbReference>
<dbReference type="GO" id="GO:0006310">
    <property type="term" value="P:DNA recombination"/>
    <property type="evidence" value="ECO:0007669"/>
    <property type="project" value="UniProtKB-KW"/>
</dbReference>
<dbReference type="PANTHER" id="PTHR30349">
    <property type="entry name" value="PHAGE INTEGRASE-RELATED"/>
    <property type="match status" value="1"/>
</dbReference>
<dbReference type="CDD" id="cd01185">
    <property type="entry name" value="INTN1_C_like"/>
    <property type="match status" value="1"/>
</dbReference>
<dbReference type="PANTHER" id="PTHR30349:SF64">
    <property type="entry name" value="PROPHAGE INTEGRASE INTD-RELATED"/>
    <property type="match status" value="1"/>
</dbReference>
<dbReference type="PROSITE" id="PS51898">
    <property type="entry name" value="TYR_RECOMBINASE"/>
    <property type="match status" value="1"/>
</dbReference>
<dbReference type="GO" id="GO:0015074">
    <property type="term" value="P:DNA integration"/>
    <property type="evidence" value="ECO:0007669"/>
    <property type="project" value="InterPro"/>
</dbReference>
<accession>R9H9Z6</accession>
<dbReference type="GO" id="GO:0003677">
    <property type="term" value="F:DNA binding"/>
    <property type="evidence" value="ECO:0007669"/>
    <property type="project" value="UniProtKB-KW"/>
</dbReference>
<dbReference type="RefSeq" id="WP_016268438.1">
    <property type="nucleotide sequence ID" value="NZ_KE159459.1"/>
</dbReference>
<evidence type="ECO:0000313" key="5">
    <source>
        <dbReference type="EMBL" id="EOS00616.1"/>
    </source>
</evidence>
<evidence type="ECO:0000256" key="1">
    <source>
        <dbReference type="ARBA" id="ARBA00008857"/>
    </source>
</evidence>
<dbReference type="InterPro" id="IPR050090">
    <property type="entry name" value="Tyrosine_recombinase_XerCD"/>
</dbReference>
<comment type="similarity">
    <text evidence="1">Belongs to the 'phage' integrase family.</text>
</comment>
<dbReference type="PATRIC" id="fig|1235785.3.peg.2475"/>
<evidence type="ECO:0000313" key="6">
    <source>
        <dbReference type="Proteomes" id="UP000014207"/>
    </source>
</evidence>
<dbReference type="Pfam" id="PF13102">
    <property type="entry name" value="Phage_int_SAM_5"/>
    <property type="match status" value="1"/>
</dbReference>
<comment type="caution">
    <text evidence="5">The sequence shown here is derived from an EMBL/GenBank/DDBJ whole genome shotgun (WGS) entry which is preliminary data.</text>
</comment>
<dbReference type="Pfam" id="PF00589">
    <property type="entry name" value="Phage_integrase"/>
    <property type="match status" value="1"/>
</dbReference>
<feature type="domain" description="Tyr recombinase" evidence="4">
    <location>
        <begin position="185"/>
        <end position="365"/>
    </location>
</feature>
<dbReference type="GeneID" id="82153972"/>
<dbReference type="InterPro" id="IPR002104">
    <property type="entry name" value="Integrase_catalytic"/>
</dbReference>
<protein>
    <recommendedName>
        <fullName evidence="4">Tyr recombinase domain-containing protein</fullName>
    </recommendedName>
</protein>
<gene>
    <name evidence="5" type="ORF">C799_02465</name>
</gene>
<evidence type="ECO:0000259" key="4">
    <source>
        <dbReference type="PROSITE" id="PS51898"/>
    </source>
</evidence>
<dbReference type="SUPFAM" id="SSF56349">
    <property type="entry name" value="DNA breaking-rejoining enzymes"/>
    <property type="match status" value="1"/>
</dbReference>